<comment type="catalytic activity">
    <reaction evidence="10 11">
        <text>UMP + ATP = UDP + ADP</text>
        <dbReference type="Rhea" id="RHEA:24400"/>
        <dbReference type="ChEBI" id="CHEBI:30616"/>
        <dbReference type="ChEBI" id="CHEBI:57865"/>
        <dbReference type="ChEBI" id="CHEBI:58223"/>
        <dbReference type="ChEBI" id="CHEBI:456216"/>
        <dbReference type="EC" id="2.7.4.22"/>
    </reaction>
</comment>
<dbReference type="STRING" id="82805.SAMN04487998_0499"/>
<evidence type="ECO:0000256" key="7">
    <source>
        <dbReference type="ARBA" id="ARBA00022777"/>
    </source>
</evidence>
<dbReference type="GO" id="GO:0005737">
    <property type="term" value="C:cytoplasm"/>
    <property type="evidence" value="ECO:0007669"/>
    <property type="project" value="UniProtKB-SubCell"/>
</dbReference>
<name>A0A1H9ZWL2_9BACT</name>
<dbReference type="Proteomes" id="UP000198697">
    <property type="component" value="Unassembled WGS sequence"/>
</dbReference>
<feature type="domain" description="Aspartate/glutamate/uridylate kinase" evidence="13">
    <location>
        <begin position="18"/>
        <end position="227"/>
    </location>
</feature>
<evidence type="ECO:0000256" key="4">
    <source>
        <dbReference type="ARBA" id="ARBA00022490"/>
    </source>
</evidence>
<dbReference type="Gene3D" id="3.40.1160.10">
    <property type="entry name" value="Acetylglutamate kinase-like"/>
    <property type="match status" value="1"/>
</dbReference>
<feature type="binding site" evidence="11">
    <location>
        <position position="70"/>
    </location>
    <ligand>
        <name>ATP</name>
        <dbReference type="ChEBI" id="CHEBI:30616"/>
    </ligand>
</feature>
<feature type="binding site" evidence="11">
    <location>
        <position position="179"/>
    </location>
    <ligand>
        <name>ATP</name>
        <dbReference type="ChEBI" id="CHEBI:30616"/>
    </ligand>
</feature>
<feature type="region of interest" description="Disordered" evidence="12">
    <location>
        <begin position="257"/>
        <end position="276"/>
    </location>
</feature>
<keyword evidence="4 11" id="KW-0963">Cytoplasm</keyword>
<evidence type="ECO:0000313" key="15">
    <source>
        <dbReference type="Proteomes" id="UP000198697"/>
    </source>
</evidence>
<evidence type="ECO:0000256" key="6">
    <source>
        <dbReference type="ARBA" id="ARBA00022741"/>
    </source>
</evidence>
<dbReference type="GO" id="GO:0044210">
    <property type="term" value="P:'de novo' CTP biosynthetic process"/>
    <property type="evidence" value="ECO:0007669"/>
    <property type="project" value="UniProtKB-UniRule"/>
</dbReference>
<dbReference type="SUPFAM" id="SSF53633">
    <property type="entry name" value="Carbamate kinase-like"/>
    <property type="match status" value="1"/>
</dbReference>
<dbReference type="GO" id="GO:0006225">
    <property type="term" value="P:UDP biosynthetic process"/>
    <property type="evidence" value="ECO:0007669"/>
    <property type="project" value="TreeGrafter"/>
</dbReference>
<dbReference type="InterPro" id="IPR001048">
    <property type="entry name" value="Asp/Glu/Uridylate_kinase"/>
</dbReference>
<reference evidence="15" key="1">
    <citation type="submission" date="2016-10" db="EMBL/GenBank/DDBJ databases">
        <authorList>
            <person name="Varghese N."/>
            <person name="Submissions S."/>
        </authorList>
    </citation>
    <scope>NUCLEOTIDE SEQUENCE [LARGE SCALE GENOMIC DNA]</scope>
    <source>
        <strain evidence="15">DSM 15310</strain>
    </source>
</reference>
<feature type="binding site" evidence="11">
    <location>
        <position position="66"/>
    </location>
    <ligand>
        <name>ATP</name>
        <dbReference type="ChEBI" id="CHEBI:30616"/>
    </ligand>
</feature>
<keyword evidence="5 11" id="KW-0808">Transferase</keyword>
<feature type="binding site" evidence="11">
    <location>
        <begin position="146"/>
        <end position="153"/>
    </location>
    <ligand>
        <name>UMP</name>
        <dbReference type="ChEBI" id="CHEBI:57865"/>
    </ligand>
</feature>
<sequence length="276" mass="30016">MVLTNYQLTIPPTALKYNRILLKLSGEALMGQQQYGIDANRLMQYAEEIKIAAETGTQVAVVIGGGNIYRGVQAEAFGLDRVQGDYMGMLATVINSMALQSALEKLDVNTRLLSGLHIQQVCEPYIRRRAMRHLEKGRVVIFGAGIGSPYFTTDSAASLRAIEIEADVVLKGTRVDGIYTADPEKDPTAKRFTDISFDEVMDKKLNVMDMTAFTLCKENNLPIIVFDMNKEGNLQRLLRGDSVGTLVSMNGATAAGANEPDALLQPAVGEPNTPSA</sequence>
<evidence type="ECO:0000256" key="1">
    <source>
        <dbReference type="ARBA" id="ARBA00004496"/>
    </source>
</evidence>
<keyword evidence="7 11" id="KW-0418">Kinase</keyword>
<evidence type="ECO:0000256" key="2">
    <source>
        <dbReference type="ARBA" id="ARBA00004791"/>
    </source>
</evidence>
<evidence type="ECO:0000256" key="5">
    <source>
        <dbReference type="ARBA" id="ARBA00022679"/>
    </source>
</evidence>
<evidence type="ECO:0000313" key="14">
    <source>
        <dbReference type="EMBL" id="SES86166.1"/>
    </source>
</evidence>
<dbReference type="PIRSF" id="PIRSF005650">
    <property type="entry name" value="Uridylate_kin"/>
    <property type="match status" value="1"/>
</dbReference>
<dbReference type="GO" id="GO:0005524">
    <property type="term" value="F:ATP binding"/>
    <property type="evidence" value="ECO:0007669"/>
    <property type="project" value="UniProtKB-KW"/>
</dbReference>
<keyword evidence="15" id="KW-1185">Reference proteome</keyword>
<dbReference type="GO" id="GO:0033862">
    <property type="term" value="F:UMP kinase activity"/>
    <property type="evidence" value="ECO:0007669"/>
    <property type="project" value="UniProtKB-EC"/>
</dbReference>
<dbReference type="Pfam" id="PF00696">
    <property type="entry name" value="AA_kinase"/>
    <property type="match status" value="1"/>
</dbReference>
<feature type="binding site" evidence="11">
    <location>
        <begin position="23"/>
        <end position="26"/>
    </location>
    <ligand>
        <name>ATP</name>
        <dbReference type="ChEBI" id="CHEBI:30616"/>
    </ligand>
</feature>
<comment type="caution">
    <text evidence="11">Lacks conserved residue(s) required for the propagation of feature annotation.</text>
</comment>
<gene>
    <name evidence="11" type="primary">pyrH</name>
    <name evidence="14" type="ORF">SAMN04487998_0499</name>
</gene>
<evidence type="ECO:0000256" key="9">
    <source>
        <dbReference type="ARBA" id="ARBA00022975"/>
    </source>
</evidence>
<dbReference type="PANTHER" id="PTHR42833">
    <property type="entry name" value="URIDYLATE KINASE"/>
    <property type="match status" value="1"/>
</dbReference>
<evidence type="ECO:0000256" key="10">
    <source>
        <dbReference type="ARBA" id="ARBA00047767"/>
    </source>
</evidence>
<keyword evidence="9 11" id="KW-0665">Pyrimidine biosynthesis</keyword>
<feature type="binding site" evidence="11">
    <location>
        <position position="182"/>
    </location>
    <ligand>
        <name>ATP</name>
        <dbReference type="ChEBI" id="CHEBI:30616"/>
    </ligand>
</feature>
<dbReference type="EMBL" id="FOHS01000001">
    <property type="protein sequence ID" value="SES86166.1"/>
    <property type="molecule type" value="Genomic_DNA"/>
</dbReference>
<comment type="similarity">
    <text evidence="3 11">Belongs to the UMP kinase family.</text>
</comment>
<evidence type="ECO:0000256" key="8">
    <source>
        <dbReference type="ARBA" id="ARBA00022840"/>
    </source>
</evidence>
<evidence type="ECO:0000256" key="11">
    <source>
        <dbReference type="HAMAP-Rule" id="MF_01220"/>
    </source>
</evidence>
<proteinExistence type="inferred from homology"/>
<dbReference type="NCBIfam" id="TIGR02075">
    <property type="entry name" value="pyrH_bact"/>
    <property type="match status" value="1"/>
</dbReference>
<dbReference type="InterPro" id="IPR015963">
    <property type="entry name" value="Uridylate_kinase_bac"/>
</dbReference>
<feature type="binding site" evidence="11">
    <location>
        <position position="65"/>
    </location>
    <ligand>
        <name>UMP</name>
        <dbReference type="ChEBI" id="CHEBI:57865"/>
    </ligand>
</feature>
<comment type="subcellular location">
    <subcellularLocation>
        <location evidence="1 11">Cytoplasm</location>
    </subcellularLocation>
</comment>
<keyword evidence="6 11" id="KW-0547">Nucleotide-binding</keyword>
<protein>
    <recommendedName>
        <fullName evidence="11">Uridylate kinase</fullName>
        <shortName evidence="11">UK</shortName>
        <ecNumber evidence="11">2.7.4.22</ecNumber>
    </recommendedName>
    <alternativeName>
        <fullName evidence="11">Uridine monophosphate kinase</fullName>
        <shortName evidence="11">UMP kinase</shortName>
        <shortName evidence="11">UMPK</shortName>
    </alternativeName>
</protein>
<comment type="subunit">
    <text evidence="11">Homohexamer.</text>
</comment>
<dbReference type="InterPro" id="IPR011817">
    <property type="entry name" value="Uridylate_kinase"/>
</dbReference>
<accession>A0A1H9ZWL2</accession>
<feature type="binding site" evidence="11">
    <location>
        <position position="173"/>
    </location>
    <ligand>
        <name>ATP</name>
        <dbReference type="ChEBI" id="CHEBI:30616"/>
    </ligand>
</feature>
<dbReference type="HAMAP" id="MF_01220_B">
    <property type="entry name" value="PyrH_B"/>
    <property type="match status" value="1"/>
</dbReference>
<dbReference type="EC" id="2.7.4.22" evidence="11"/>
<evidence type="ECO:0000256" key="3">
    <source>
        <dbReference type="ARBA" id="ARBA00007614"/>
    </source>
</evidence>
<dbReference type="FunFam" id="3.40.1160.10:FF:000001">
    <property type="entry name" value="Uridylate kinase"/>
    <property type="match status" value="1"/>
</dbReference>
<comment type="pathway">
    <text evidence="2 11">Pyrimidine metabolism; CTP biosynthesis via de novo pathway; UDP from UMP (UMPK route): step 1/1.</text>
</comment>
<dbReference type="InterPro" id="IPR036393">
    <property type="entry name" value="AceGlu_kinase-like_sf"/>
</dbReference>
<evidence type="ECO:0000259" key="13">
    <source>
        <dbReference type="Pfam" id="PF00696"/>
    </source>
</evidence>
<dbReference type="UniPathway" id="UPA00159">
    <property type="reaction ID" value="UER00275"/>
</dbReference>
<organism evidence="14 15">
    <name type="scientific">Hymenobacter actinosclerus</name>
    <dbReference type="NCBI Taxonomy" id="82805"/>
    <lineage>
        <taxon>Bacteria</taxon>
        <taxon>Pseudomonadati</taxon>
        <taxon>Bacteroidota</taxon>
        <taxon>Cytophagia</taxon>
        <taxon>Cytophagales</taxon>
        <taxon>Hymenobacteraceae</taxon>
        <taxon>Hymenobacter</taxon>
    </lineage>
</organism>
<comment type="activity regulation">
    <text evidence="11">Inhibited by UTP.</text>
</comment>
<comment type="function">
    <text evidence="11">Catalyzes the reversible phosphorylation of UMP to UDP.</text>
</comment>
<feature type="binding site" evidence="11">
    <location>
        <position position="85"/>
    </location>
    <ligand>
        <name>UMP</name>
        <dbReference type="ChEBI" id="CHEBI:57865"/>
    </ligand>
</feature>
<dbReference type="PANTHER" id="PTHR42833:SF4">
    <property type="entry name" value="URIDYLATE KINASE PUMPKIN, CHLOROPLASTIC"/>
    <property type="match status" value="1"/>
</dbReference>
<dbReference type="AlphaFoldDB" id="A0A1H9ZWL2"/>
<evidence type="ECO:0000256" key="12">
    <source>
        <dbReference type="SAM" id="MobiDB-lite"/>
    </source>
</evidence>
<dbReference type="CDD" id="cd04254">
    <property type="entry name" value="AAK_UMPK-PyrH-Ec"/>
    <property type="match status" value="1"/>
</dbReference>
<keyword evidence="8 11" id="KW-0067">ATP-binding</keyword>